<feature type="region of interest" description="Disordered" evidence="1">
    <location>
        <begin position="32"/>
        <end position="54"/>
    </location>
</feature>
<comment type="caution">
    <text evidence="2">The sequence shown here is derived from an EMBL/GenBank/DDBJ whole genome shotgun (WGS) entry which is preliminary data.</text>
</comment>
<organism evidence="2 3">
    <name type="scientific">Vibrio tubiashii ATCC 19109</name>
    <dbReference type="NCBI Taxonomy" id="1051646"/>
    <lineage>
        <taxon>Bacteria</taxon>
        <taxon>Pseudomonadati</taxon>
        <taxon>Pseudomonadota</taxon>
        <taxon>Gammaproteobacteria</taxon>
        <taxon>Vibrionales</taxon>
        <taxon>Vibrionaceae</taxon>
        <taxon>Vibrio</taxon>
        <taxon>Vibrio oreintalis group</taxon>
    </lineage>
</organism>
<proteinExistence type="predicted"/>
<dbReference type="EMBL" id="AFWI01000153">
    <property type="protein sequence ID" value="EGU54539.1"/>
    <property type="molecule type" value="Genomic_DNA"/>
</dbReference>
<gene>
    <name evidence="2" type="ORF">VITU9109_05421</name>
</gene>
<protein>
    <recommendedName>
        <fullName evidence="4">Transposase</fullName>
    </recommendedName>
</protein>
<sequence length="54" mass="6206">MIWSTKRACLEQSLCKGSYWVIREKISREVDAKMSKKPAPKLGGMKPEQRVRVA</sequence>
<dbReference type="Proteomes" id="UP000003836">
    <property type="component" value="Unassembled WGS sequence"/>
</dbReference>
<accession>A0ABN0DFH0</accession>
<name>A0ABN0DFH0_9VIBR</name>
<evidence type="ECO:0000256" key="1">
    <source>
        <dbReference type="SAM" id="MobiDB-lite"/>
    </source>
</evidence>
<reference evidence="2 3" key="1">
    <citation type="journal article" date="2012" name="Int. J. Syst. Evol. Microbiol.">
        <title>Vibrio caribbeanicus sp. nov., isolated from the marine sponge Scleritoderma cyanea.</title>
        <authorList>
            <person name="Hoffmann M."/>
            <person name="Monday S.R."/>
            <person name="Allard M.W."/>
            <person name="Strain E.A."/>
            <person name="Whittaker P."/>
            <person name="Naum M."/>
            <person name="McCarthy P.J."/>
            <person name="Lopez J.V."/>
            <person name="Fischer M."/>
            <person name="Brown E.W."/>
        </authorList>
    </citation>
    <scope>NUCLEOTIDE SEQUENCE [LARGE SCALE GENOMIC DNA]</scope>
    <source>
        <strain evidence="2 3">ATCC 19109</strain>
    </source>
</reference>
<evidence type="ECO:0000313" key="3">
    <source>
        <dbReference type="Proteomes" id="UP000003836"/>
    </source>
</evidence>
<evidence type="ECO:0008006" key="4">
    <source>
        <dbReference type="Google" id="ProtNLM"/>
    </source>
</evidence>
<keyword evidence="3" id="KW-1185">Reference proteome</keyword>
<evidence type="ECO:0000313" key="2">
    <source>
        <dbReference type="EMBL" id="EGU54539.1"/>
    </source>
</evidence>